<accession>A0A8H6L0Q7</accession>
<feature type="compositionally biased region" description="Acidic residues" evidence="1">
    <location>
        <begin position="431"/>
        <end position="447"/>
    </location>
</feature>
<gene>
    <name evidence="2" type="ORF">HO173_010587</name>
</gene>
<proteinExistence type="predicted"/>
<comment type="caution">
    <text evidence="2">The sequence shown here is derived from an EMBL/GenBank/DDBJ whole genome shotgun (WGS) entry which is preliminary data.</text>
</comment>
<evidence type="ECO:0000256" key="1">
    <source>
        <dbReference type="SAM" id="MobiDB-lite"/>
    </source>
</evidence>
<reference evidence="2 3" key="1">
    <citation type="journal article" date="2020" name="Genomics">
        <title>Complete, high-quality genomes from long-read metagenomic sequencing of two wolf lichen thalli reveals enigmatic genome architecture.</title>
        <authorList>
            <person name="McKenzie S.K."/>
            <person name="Walston R.F."/>
            <person name="Allen J.L."/>
        </authorList>
    </citation>
    <scope>NUCLEOTIDE SEQUENCE [LARGE SCALE GENOMIC DNA]</scope>
    <source>
        <strain evidence="2">WasteWater2</strain>
    </source>
</reference>
<feature type="region of interest" description="Disordered" evidence="1">
    <location>
        <begin position="399"/>
        <end position="447"/>
    </location>
</feature>
<dbReference type="GeneID" id="59292233"/>
<name>A0A8H6L0Q7_9LECA</name>
<keyword evidence="3" id="KW-1185">Reference proteome</keyword>
<protein>
    <submittedName>
        <fullName evidence="2">Uncharacterized protein</fullName>
    </submittedName>
</protein>
<evidence type="ECO:0000313" key="2">
    <source>
        <dbReference type="EMBL" id="KAF6231255.1"/>
    </source>
</evidence>
<feature type="compositionally biased region" description="Acidic residues" evidence="1">
    <location>
        <begin position="404"/>
        <end position="424"/>
    </location>
</feature>
<dbReference type="EMBL" id="JACCJC010000059">
    <property type="protein sequence ID" value="KAF6231255.1"/>
    <property type="molecule type" value="Genomic_DNA"/>
</dbReference>
<dbReference type="Proteomes" id="UP000578531">
    <property type="component" value="Unassembled WGS sequence"/>
</dbReference>
<sequence>MDIADISKFRPHQKLINQAEQVVRQAEQVPATKGQEPTTLTMVDEQDSSFIVAKLDPRLRMAEGFPALTVRERNDIALKCVSYWLDMSNLNAPCKGPEYLRKGSETARDTSCRFSMTMNLDAALIQAFFTIQIVKPVLPPEFAVYTVKQWILIRSWETQTQFNFCLQPDKSIEPVEPRLVVFRHARPDELKSREVSLIENVNGLKVLAETSNHTFEWRNPDLANILLAISNPDSDGPKVYADWPDCVNAALGDDKRALDTSIKLARRKLDGKTLTAKDVPLVRTAAALSEQIEDCHLGPNDIIVEWSFNTNALLDMTNIKCFLKQTGYDSQTLLPSSGHALLRPTMKFLSQAPPENRSLPQDLLQGLEGLLWVDDDCTQSNTLDHYFDLLEREIIVDAPTALGEEQDGMDLDDERSDSEKDDENTSNMELISEDSSDETWDDTDNID</sequence>
<dbReference type="OrthoDB" id="10677170at2759"/>
<organism evidence="2 3">
    <name type="scientific">Letharia columbiana</name>
    <dbReference type="NCBI Taxonomy" id="112416"/>
    <lineage>
        <taxon>Eukaryota</taxon>
        <taxon>Fungi</taxon>
        <taxon>Dikarya</taxon>
        <taxon>Ascomycota</taxon>
        <taxon>Pezizomycotina</taxon>
        <taxon>Lecanoromycetes</taxon>
        <taxon>OSLEUM clade</taxon>
        <taxon>Lecanoromycetidae</taxon>
        <taxon>Lecanorales</taxon>
        <taxon>Lecanorineae</taxon>
        <taxon>Parmeliaceae</taxon>
        <taxon>Letharia</taxon>
    </lineage>
</organism>
<dbReference type="AlphaFoldDB" id="A0A8H6L0Q7"/>
<evidence type="ECO:0000313" key="3">
    <source>
        <dbReference type="Proteomes" id="UP000578531"/>
    </source>
</evidence>
<dbReference type="RefSeq" id="XP_037160688.1">
    <property type="nucleotide sequence ID" value="XM_037312472.1"/>
</dbReference>